<dbReference type="RefSeq" id="WP_013440758.1">
    <property type="nucleotide sequence ID" value="NZ_AOHT01000021.1"/>
</dbReference>
<dbReference type="HOGENOM" id="CLU_2662189_0_0_2"/>
<organism evidence="2 3">
    <name type="scientific">Halogeometricum borinquense (strain ATCC 700274 / DSM 11551 / JCM 10706 / KCTC 4070 / PR3)</name>
    <dbReference type="NCBI Taxonomy" id="469382"/>
    <lineage>
        <taxon>Archaea</taxon>
        <taxon>Methanobacteriati</taxon>
        <taxon>Methanobacteriota</taxon>
        <taxon>Stenosarchaea group</taxon>
        <taxon>Halobacteria</taxon>
        <taxon>Halobacteriales</taxon>
        <taxon>Haloferacaceae</taxon>
        <taxon>Halogeometricum</taxon>
    </lineage>
</organism>
<proteinExistence type="predicted"/>
<keyword evidence="2" id="KW-0614">Plasmid</keyword>
<dbReference type="KEGG" id="hbo:Hbor_34030"/>
<accession>E4NVP1</accession>
<name>E4NVP1_HALBP</name>
<reference evidence="3" key="1">
    <citation type="journal article" date="2009" name="Stand. Genomic Sci.">
        <title>Complete genome sequence of Halogeometricum borinquense type strain (PR3).</title>
        <authorList>
            <person name="Malfatti S."/>
            <person name="Tindall B.J."/>
            <person name="Schneider S."/>
            <person name="Fahnrich R."/>
            <person name="Lapidus A."/>
            <person name="Labuttii K."/>
            <person name="Copeland A."/>
            <person name="Glavina Del Rio T."/>
            <person name="Nolan M."/>
            <person name="Chen F."/>
            <person name="Lucas S."/>
            <person name="Tice H."/>
            <person name="Cheng J.F."/>
            <person name="Bruce D."/>
            <person name="Goodwin L."/>
            <person name="Pitluck S."/>
            <person name="Anderson I."/>
            <person name="Pati A."/>
            <person name="Ivanova N."/>
            <person name="Mavromatis K."/>
            <person name="Chen A."/>
            <person name="Palaniappan K."/>
            <person name="D'haeseleer P."/>
            <person name="Goker M."/>
            <person name="Bristow J."/>
            <person name="Eisen J.A."/>
            <person name="Markowitz V."/>
            <person name="Hugenholtz P."/>
            <person name="Kyrpides N.C."/>
            <person name="Klenk H.P."/>
            <person name="Chain P."/>
        </authorList>
    </citation>
    <scope>NUCLEOTIDE SEQUENCE [LARGE SCALE GENOMIC DNA]</scope>
    <source>
        <strain evidence="3">ATCC 700274 / DSM 11551 / JCM 10706 / KCTC 4070 / PR3</strain>
        <plasmid evidence="3">pHBOR02</plasmid>
    </source>
</reference>
<sequence length="75" mass="8318">MTLTLLHEVEPGKRAALFFFHAVQMIAFWLAVVLPLIHVGYILTGFDTVHETALLFGLFGLNILALVVGHGYKQP</sequence>
<dbReference type="Pfam" id="PF26071">
    <property type="entry name" value="DUF8028"/>
    <property type="match status" value="1"/>
</dbReference>
<protein>
    <submittedName>
        <fullName evidence="2">Uncharacterized protein</fullName>
    </submittedName>
</protein>
<keyword evidence="1" id="KW-1133">Transmembrane helix</keyword>
<feature type="transmembrane region" description="Helical" evidence="1">
    <location>
        <begin position="15"/>
        <end position="41"/>
    </location>
</feature>
<feature type="transmembrane region" description="Helical" evidence="1">
    <location>
        <begin position="53"/>
        <end position="72"/>
    </location>
</feature>
<dbReference type="Proteomes" id="UP000006663">
    <property type="component" value="Plasmid pHBOR02"/>
</dbReference>
<keyword evidence="1" id="KW-0472">Membrane</keyword>
<gene>
    <name evidence="2" type="ordered locus">Hbor_34030</name>
</gene>
<geneLocation type="plasmid" evidence="2 3">
    <name>pHBOR02</name>
</geneLocation>
<evidence type="ECO:0000313" key="2">
    <source>
        <dbReference type="EMBL" id="ADQ68925.1"/>
    </source>
</evidence>
<keyword evidence="3" id="KW-1185">Reference proteome</keyword>
<dbReference type="InterPro" id="IPR058341">
    <property type="entry name" value="DUF8028"/>
</dbReference>
<dbReference type="AlphaFoldDB" id="E4NVP1"/>
<evidence type="ECO:0000313" key="3">
    <source>
        <dbReference type="Proteomes" id="UP000006663"/>
    </source>
</evidence>
<keyword evidence="1" id="KW-0812">Transmembrane</keyword>
<dbReference type="EMBL" id="CP001692">
    <property type="protein sequence ID" value="ADQ68925.1"/>
    <property type="molecule type" value="Genomic_DNA"/>
</dbReference>
<evidence type="ECO:0000256" key="1">
    <source>
        <dbReference type="SAM" id="Phobius"/>
    </source>
</evidence>